<evidence type="ECO:0000256" key="1">
    <source>
        <dbReference type="SAM" id="Phobius"/>
    </source>
</evidence>
<proteinExistence type="predicted"/>
<keyword evidence="1" id="KW-0472">Membrane</keyword>
<evidence type="ECO:0000259" key="3">
    <source>
        <dbReference type="Pfam" id="PF22053"/>
    </source>
</evidence>
<feature type="domain" description="DUF6938" evidence="3">
    <location>
        <begin position="279"/>
        <end position="516"/>
    </location>
</feature>
<dbReference type="Pfam" id="PF22052">
    <property type="entry name" value="DUF6937"/>
    <property type="match status" value="1"/>
</dbReference>
<organism evidence="4">
    <name type="scientific">Ditylum brightwellii</name>
    <dbReference type="NCBI Taxonomy" id="49249"/>
    <lineage>
        <taxon>Eukaryota</taxon>
        <taxon>Sar</taxon>
        <taxon>Stramenopiles</taxon>
        <taxon>Ochrophyta</taxon>
        <taxon>Bacillariophyta</taxon>
        <taxon>Mediophyceae</taxon>
        <taxon>Lithodesmiophycidae</taxon>
        <taxon>Lithodesmiales</taxon>
        <taxon>Lithodesmiaceae</taxon>
        <taxon>Ditylum</taxon>
    </lineage>
</organism>
<dbReference type="AlphaFoldDB" id="A0A7S1ZJM2"/>
<protein>
    <submittedName>
        <fullName evidence="4">Uncharacterized protein</fullName>
    </submittedName>
</protein>
<keyword evidence="1" id="KW-1133">Transmembrane helix</keyword>
<evidence type="ECO:0000259" key="2">
    <source>
        <dbReference type="Pfam" id="PF22052"/>
    </source>
</evidence>
<gene>
    <name evidence="4" type="ORF">DBRI1063_LOCUS16411</name>
</gene>
<name>A0A7S1ZJM2_9STRA</name>
<dbReference type="InterPro" id="IPR054217">
    <property type="entry name" value="DUF6937"/>
</dbReference>
<keyword evidence="1" id="KW-0812">Transmembrane</keyword>
<dbReference type="Pfam" id="PF22053">
    <property type="entry name" value="DUF6938"/>
    <property type="match status" value="1"/>
</dbReference>
<dbReference type="EMBL" id="HBGN01025612">
    <property type="protein sequence ID" value="CAD9340729.1"/>
    <property type="molecule type" value="Transcribed_RNA"/>
</dbReference>
<sequence length="530" mass="57884">MDAGIIAAVVLAAFLGVYVLWRILLIWASGAYKKLVADNAISVDEFVLSEPSAESALKVVVLHKFNCGSHVASKEGLPLKAEESDKVPGLKVTKRAASSTEATTTKKSKAPLVVGTIRMGFGHHRIAYAATSWGLGPDPSKDERDTYFHDLLNIESEEATMIHDTDKLYSKGSRMASELGGPVEALWGSITKSGDEDSLRVTYQWAEHLLPIISGLDRNSPIVASHSLVAAAAVAAGFKNVINLVIDNHAQWFVVVPGALNLVQGPSNYHNFLKMGVKPEHLQLAGHWIPRDLVESIPDACKRRIHRAKSTSPRKPLRLLIPVGGAGAQRKFIVSLVKALLPLAKENKVQLFLNAADHAHMKESFSNSLSDAGVDYDVVSNMTGVRDFRAKLLSDWETSEPAKNVTLFAFDDYFTAVATTDILCNVADVLACKPSELAFYPIPKLMIRRVGDHEEYSALRASELGDGTLEARTVKVSLRYVDLFLETELLVTMNEAIVKNNEMGIYDGCKNAIKIALERAKELEEASSKD</sequence>
<evidence type="ECO:0000313" key="4">
    <source>
        <dbReference type="EMBL" id="CAD9340729.1"/>
    </source>
</evidence>
<feature type="domain" description="DUF6937" evidence="2">
    <location>
        <begin position="76"/>
        <end position="272"/>
    </location>
</feature>
<feature type="transmembrane region" description="Helical" evidence="1">
    <location>
        <begin position="6"/>
        <end position="25"/>
    </location>
</feature>
<dbReference type="InterPro" id="IPR054218">
    <property type="entry name" value="DUF6938"/>
</dbReference>
<accession>A0A7S1ZJM2</accession>
<reference evidence="4" key="1">
    <citation type="submission" date="2021-01" db="EMBL/GenBank/DDBJ databases">
        <authorList>
            <person name="Corre E."/>
            <person name="Pelletier E."/>
            <person name="Niang G."/>
            <person name="Scheremetjew M."/>
            <person name="Finn R."/>
            <person name="Kale V."/>
            <person name="Holt S."/>
            <person name="Cochrane G."/>
            <person name="Meng A."/>
            <person name="Brown T."/>
            <person name="Cohen L."/>
        </authorList>
    </citation>
    <scope>NUCLEOTIDE SEQUENCE</scope>
    <source>
        <strain evidence="4">Pop2</strain>
    </source>
</reference>